<proteinExistence type="predicted"/>
<feature type="region of interest" description="Disordered" evidence="1">
    <location>
        <begin position="115"/>
        <end position="283"/>
    </location>
</feature>
<name>A0A1J5QM50_9ZZZZ</name>
<feature type="compositionally biased region" description="Basic and acidic residues" evidence="1">
    <location>
        <begin position="1"/>
        <end position="44"/>
    </location>
</feature>
<feature type="region of interest" description="Disordered" evidence="1">
    <location>
        <begin position="1"/>
        <end position="89"/>
    </location>
</feature>
<organism evidence="2">
    <name type="scientific">mine drainage metagenome</name>
    <dbReference type="NCBI Taxonomy" id="410659"/>
    <lineage>
        <taxon>unclassified sequences</taxon>
        <taxon>metagenomes</taxon>
        <taxon>ecological metagenomes</taxon>
    </lineage>
</organism>
<feature type="compositionally biased region" description="Basic and acidic residues" evidence="1">
    <location>
        <begin position="62"/>
        <end position="84"/>
    </location>
</feature>
<feature type="compositionally biased region" description="Basic and acidic residues" evidence="1">
    <location>
        <begin position="156"/>
        <end position="182"/>
    </location>
</feature>
<protein>
    <submittedName>
        <fullName evidence="2">Uncharacterized protein</fullName>
    </submittedName>
</protein>
<dbReference type="EMBL" id="MLJW01000619">
    <property type="protein sequence ID" value="OIQ84410.1"/>
    <property type="molecule type" value="Genomic_DNA"/>
</dbReference>
<dbReference type="AlphaFoldDB" id="A0A1J5QM50"/>
<accession>A0A1J5QM50</accession>
<reference evidence="2" key="1">
    <citation type="submission" date="2016-10" db="EMBL/GenBank/DDBJ databases">
        <title>Sequence of Gallionella enrichment culture.</title>
        <authorList>
            <person name="Poehlein A."/>
            <person name="Muehling M."/>
            <person name="Daniel R."/>
        </authorList>
    </citation>
    <scope>NUCLEOTIDE SEQUENCE</scope>
</reference>
<evidence type="ECO:0000313" key="2">
    <source>
        <dbReference type="EMBL" id="OIQ84410.1"/>
    </source>
</evidence>
<feature type="compositionally biased region" description="Basic and acidic residues" evidence="1">
    <location>
        <begin position="227"/>
        <end position="247"/>
    </location>
</feature>
<comment type="caution">
    <text evidence="2">The sequence shown here is derived from an EMBL/GenBank/DDBJ whole genome shotgun (WGS) entry which is preliminary data.</text>
</comment>
<feature type="compositionally biased region" description="Polar residues" evidence="1">
    <location>
        <begin position="270"/>
        <end position="283"/>
    </location>
</feature>
<gene>
    <name evidence="2" type="ORF">GALL_337530</name>
</gene>
<sequence>MLPAEHLGHSPRPGEGDHERGDRRGAEHPEPEEQDRAAVAEERGQCPGDVTDAVEVGTGVCRADRGGNGDHDGDHDDLGGDRAQRGVQARGAQGCGDVLLAMTFVDHGLLLVDDHPRHDHGPDVGGQQHQELAGRLHGARQPADHGMGLRVCQQRGWDEQQLERDRGEPDRHGPRQSDHRPDAGQARELGDESSQACGEQGGGGQQGPRGTEGAAGERPVPLSRQQPESRRDLLDHLQDGNQDDLRQDQLVPVPCAGLRRGDDAAGVRLTTGTCSSATKPRLT</sequence>
<evidence type="ECO:0000256" key="1">
    <source>
        <dbReference type="SAM" id="MobiDB-lite"/>
    </source>
</evidence>